<evidence type="ECO:0000313" key="2">
    <source>
        <dbReference type="EMBL" id="RBR08340.1"/>
    </source>
</evidence>
<name>A0A366QWI1_9HYPO</name>
<organism evidence="2 3">
    <name type="scientific">Fusarium coffeatum</name>
    <dbReference type="NCBI Taxonomy" id="231269"/>
    <lineage>
        <taxon>Eukaryota</taxon>
        <taxon>Fungi</taxon>
        <taxon>Dikarya</taxon>
        <taxon>Ascomycota</taxon>
        <taxon>Pezizomycotina</taxon>
        <taxon>Sordariomycetes</taxon>
        <taxon>Hypocreomycetidae</taxon>
        <taxon>Hypocreales</taxon>
        <taxon>Nectriaceae</taxon>
        <taxon>Fusarium</taxon>
        <taxon>Fusarium incarnatum-equiseti species complex</taxon>
    </lineage>
</organism>
<feature type="compositionally biased region" description="Low complexity" evidence="1">
    <location>
        <begin position="119"/>
        <end position="131"/>
    </location>
</feature>
<dbReference type="OrthoDB" id="5244761at2759"/>
<comment type="caution">
    <text evidence="2">The sequence shown here is derived from an EMBL/GenBank/DDBJ whole genome shotgun (WGS) entry which is preliminary data.</text>
</comment>
<sequence>MADDSPGMAFSSPAADWGQLGGLSPPGQVEFKAGVLAFDGNPDFSESKVWAYVESFKEHILNMHPIIQPKLLDYWVRHFLYDLPASYPRSAKPQTSKPTFAVGGAIRNGAIPPSPNQGSPPGYSSHSHSSGLPFKERERNIHSRRSSIHGLEYFAYATDILGNHLGAYNNMKNVYANIFAELYHGQLGRPMESFALIHKASHKLQVIMRPSLDKLRRIKRNSEFIQETKHNQLALTFPTLTIMFYALEDPAKAGKDKFRNVEVISDAISGMHWVAPNFAFREDDPPTDDILAAKLRTKYWGAQFSHSIKNHASSPNFPSVSSGFRENVTAPMIHPKARTIGDVDPQVVELAKKGIKPLIESTGAFLGWGDRRPIITNIFGTAHA</sequence>
<dbReference type="GeneID" id="41999715"/>
<keyword evidence="3" id="KW-1185">Reference proteome</keyword>
<evidence type="ECO:0000256" key="1">
    <source>
        <dbReference type="SAM" id="MobiDB-lite"/>
    </source>
</evidence>
<dbReference type="AlphaFoldDB" id="A0A366QWI1"/>
<proteinExistence type="predicted"/>
<dbReference type="EMBL" id="QKXC01000289">
    <property type="protein sequence ID" value="RBR08340.1"/>
    <property type="molecule type" value="Genomic_DNA"/>
</dbReference>
<protein>
    <recommendedName>
        <fullName evidence="4">Transcription factor domain-containing protein</fullName>
    </recommendedName>
</protein>
<gene>
    <name evidence="2" type="ORF">FIESC28_10286</name>
</gene>
<evidence type="ECO:0000313" key="3">
    <source>
        <dbReference type="Proteomes" id="UP000253153"/>
    </source>
</evidence>
<dbReference type="RefSeq" id="XP_031011528.1">
    <property type="nucleotide sequence ID" value="XM_031164419.1"/>
</dbReference>
<dbReference type="InterPro" id="IPR053181">
    <property type="entry name" value="EcdB-like_regulator"/>
</dbReference>
<feature type="region of interest" description="Disordered" evidence="1">
    <location>
        <begin position="89"/>
        <end position="134"/>
    </location>
</feature>
<accession>A0A366QWI1</accession>
<reference evidence="2 3" key="1">
    <citation type="submission" date="2018-06" db="EMBL/GenBank/DDBJ databases">
        <title>Fusarium incarnatum-equiseti species complex species 28.</title>
        <authorList>
            <person name="Gardiner D.M."/>
        </authorList>
    </citation>
    <scope>NUCLEOTIDE SEQUENCE [LARGE SCALE GENOMIC DNA]</scope>
    <source>
        <strain evidence="2 3">FIESC_28</strain>
    </source>
</reference>
<dbReference type="PANTHER" id="PTHR47785:SF4">
    <property type="entry name" value="ZN(II)2CYS6 TRANSCRIPTION FACTOR (EUROFUNG)"/>
    <property type="match status" value="1"/>
</dbReference>
<dbReference type="PANTHER" id="PTHR47785">
    <property type="entry name" value="ZN(II)2CYS6 TRANSCRIPTION FACTOR (EUROFUNG)-RELATED-RELATED"/>
    <property type="match status" value="1"/>
</dbReference>
<dbReference type="Proteomes" id="UP000253153">
    <property type="component" value="Unassembled WGS sequence"/>
</dbReference>
<evidence type="ECO:0008006" key="4">
    <source>
        <dbReference type="Google" id="ProtNLM"/>
    </source>
</evidence>